<evidence type="ECO:0000313" key="1">
    <source>
        <dbReference type="EMBL" id="WRL62567.1"/>
    </source>
</evidence>
<organism evidence="1 2">
    <name type="scientific">Blastococcus brunescens</name>
    <dbReference type="NCBI Taxonomy" id="1564165"/>
    <lineage>
        <taxon>Bacteria</taxon>
        <taxon>Bacillati</taxon>
        <taxon>Actinomycetota</taxon>
        <taxon>Actinomycetes</taxon>
        <taxon>Geodermatophilales</taxon>
        <taxon>Geodermatophilaceae</taxon>
        <taxon>Blastococcus</taxon>
    </lineage>
</organism>
<dbReference type="Proteomes" id="UP001324287">
    <property type="component" value="Chromosome"/>
</dbReference>
<proteinExistence type="predicted"/>
<dbReference type="RefSeq" id="WP_324273919.1">
    <property type="nucleotide sequence ID" value="NZ_CP141261.1"/>
</dbReference>
<dbReference type="EMBL" id="CP141261">
    <property type="protein sequence ID" value="WRL62567.1"/>
    <property type="molecule type" value="Genomic_DNA"/>
</dbReference>
<keyword evidence="2" id="KW-1185">Reference proteome</keyword>
<evidence type="ECO:0008006" key="3">
    <source>
        <dbReference type="Google" id="ProtNLM"/>
    </source>
</evidence>
<accession>A0ABZ1AWS0</accession>
<sequence length="119" mass="13364">MLSGDVHHAYAAELVQPGDLISRVHQLTVSPLHNQAPHPIRLGFKIGWSRRARRLTERLARWVQADSTALEWDKQAGPFFGNQIGELVLHGREARFLLSVSEKGDEHLRQVLDSPLSDG</sequence>
<protein>
    <recommendedName>
        <fullName evidence="3">PhoD-like phosphatase metallophosphatase domain-containing protein</fullName>
    </recommendedName>
</protein>
<gene>
    <name evidence="1" type="ORF">U6N30_21660</name>
</gene>
<name>A0ABZ1AWS0_9ACTN</name>
<reference evidence="1 2" key="1">
    <citation type="submission" date="2023-12" db="EMBL/GenBank/DDBJ databases">
        <title>Blastococcus brunescens sp. nov., an actonobacterium isolated from sandstone collected in sahara desert.</title>
        <authorList>
            <person name="Gtari M."/>
            <person name="Ghodhbane F."/>
        </authorList>
    </citation>
    <scope>NUCLEOTIDE SEQUENCE [LARGE SCALE GENOMIC DNA]</scope>
    <source>
        <strain evidence="1 2">BMG 8361</strain>
    </source>
</reference>
<evidence type="ECO:0000313" key="2">
    <source>
        <dbReference type="Proteomes" id="UP001324287"/>
    </source>
</evidence>